<accession>I3S0D2</accession>
<proteinExistence type="evidence at transcript level"/>
<reference evidence="1" key="1">
    <citation type="submission" date="2012-05" db="EMBL/GenBank/DDBJ databases">
        <authorList>
            <person name="Krishnakumar V."/>
            <person name="Cheung F."/>
            <person name="Xiao Y."/>
            <person name="Chan A."/>
            <person name="Moskal W.A."/>
            <person name="Town C.D."/>
        </authorList>
    </citation>
    <scope>NUCLEOTIDE SEQUENCE</scope>
</reference>
<dbReference type="EMBL" id="BT133929">
    <property type="protein sequence ID" value="AFK33724.1"/>
    <property type="molecule type" value="mRNA"/>
</dbReference>
<evidence type="ECO:0000313" key="1">
    <source>
        <dbReference type="EMBL" id="AFK33724.1"/>
    </source>
</evidence>
<name>I3S0D2_LOTJA</name>
<sequence>MVDPLHFVLRGVHEIELALIFAAFVLTKKLDSMLLLRLGAWAASPLFTLPKDPNAVNGFIPSNASLPVTPTVWVAALEVGTSFGK</sequence>
<organism evidence="1">
    <name type="scientific">Lotus japonicus</name>
    <name type="common">Lotus corniculatus var. japonicus</name>
    <dbReference type="NCBI Taxonomy" id="34305"/>
    <lineage>
        <taxon>Eukaryota</taxon>
        <taxon>Viridiplantae</taxon>
        <taxon>Streptophyta</taxon>
        <taxon>Embryophyta</taxon>
        <taxon>Tracheophyta</taxon>
        <taxon>Spermatophyta</taxon>
        <taxon>Magnoliopsida</taxon>
        <taxon>eudicotyledons</taxon>
        <taxon>Gunneridae</taxon>
        <taxon>Pentapetalae</taxon>
        <taxon>rosids</taxon>
        <taxon>fabids</taxon>
        <taxon>Fabales</taxon>
        <taxon>Fabaceae</taxon>
        <taxon>Papilionoideae</taxon>
        <taxon>50 kb inversion clade</taxon>
        <taxon>NPAAA clade</taxon>
        <taxon>Hologalegina</taxon>
        <taxon>robinioid clade</taxon>
        <taxon>Loteae</taxon>
        <taxon>Lotus</taxon>
    </lineage>
</organism>
<dbReference type="AlphaFoldDB" id="I3S0D2"/>
<protein>
    <submittedName>
        <fullName evidence="1">Uncharacterized protein</fullName>
    </submittedName>
</protein>